<comment type="caution">
    <text evidence="4">The sequence shown here is derived from an EMBL/GenBank/DDBJ whole genome shotgun (WGS) entry which is preliminary data.</text>
</comment>
<evidence type="ECO:0000256" key="2">
    <source>
        <dbReference type="SAM" id="Phobius"/>
    </source>
</evidence>
<protein>
    <recommendedName>
        <fullName evidence="3">DUF6534 domain-containing protein</fullName>
    </recommendedName>
</protein>
<accession>A0ABR1JGB9</accession>
<sequence>MPATLQSPGEQQPLDNTMGVMLLGIIVSAILYGISLVQTMYYFNRYPKDVWYLKALVTITLVLDTVHMAFTTHTIYHYLVTEYYNKEALNFMIWSVLAEAVPTGVTGCLVQLFYTVRVWRLSNKNWFLAIFILVMVLGDAACGTAWVIISLLRETFQDLLGISGLTMTINVLSAAADVVIAVALCFLLQKSRTGFTRTDTIINKLILFVVNTGLATSLCAVASLISLLASPDTLIYAAFYFCIGRLYSNSLLAALNARNHIRGGGGAFDDSEMVSIPASVSPHPGQSLNALQMSRSVPLPHIKKNSNDRNISIRVDTTQEYRSDLDMSSDADEGDMVKLKELKSPA</sequence>
<evidence type="ECO:0000259" key="3">
    <source>
        <dbReference type="Pfam" id="PF20152"/>
    </source>
</evidence>
<keyword evidence="2" id="KW-0812">Transmembrane</keyword>
<feature type="transmembrane region" description="Helical" evidence="2">
    <location>
        <begin position="20"/>
        <end position="43"/>
    </location>
</feature>
<keyword evidence="2" id="KW-0472">Membrane</keyword>
<dbReference type="Pfam" id="PF20152">
    <property type="entry name" value="DUF6534"/>
    <property type="match status" value="1"/>
</dbReference>
<keyword evidence="2" id="KW-1133">Transmembrane helix</keyword>
<evidence type="ECO:0000313" key="4">
    <source>
        <dbReference type="EMBL" id="KAK7460660.1"/>
    </source>
</evidence>
<gene>
    <name evidence="4" type="ORF">VKT23_009375</name>
</gene>
<feature type="domain" description="DUF6534" evidence="3">
    <location>
        <begin position="173"/>
        <end position="260"/>
    </location>
</feature>
<feature type="transmembrane region" description="Helical" evidence="2">
    <location>
        <begin position="201"/>
        <end position="228"/>
    </location>
</feature>
<evidence type="ECO:0000313" key="5">
    <source>
        <dbReference type="Proteomes" id="UP001498398"/>
    </source>
</evidence>
<keyword evidence="5" id="KW-1185">Reference proteome</keyword>
<feature type="region of interest" description="Disordered" evidence="1">
    <location>
        <begin position="322"/>
        <end position="346"/>
    </location>
</feature>
<dbReference type="InterPro" id="IPR045339">
    <property type="entry name" value="DUF6534"/>
</dbReference>
<dbReference type="Proteomes" id="UP001498398">
    <property type="component" value="Unassembled WGS sequence"/>
</dbReference>
<dbReference type="PANTHER" id="PTHR40465:SF1">
    <property type="entry name" value="DUF6534 DOMAIN-CONTAINING PROTEIN"/>
    <property type="match status" value="1"/>
</dbReference>
<organism evidence="4 5">
    <name type="scientific">Marasmiellus scandens</name>
    <dbReference type="NCBI Taxonomy" id="2682957"/>
    <lineage>
        <taxon>Eukaryota</taxon>
        <taxon>Fungi</taxon>
        <taxon>Dikarya</taxon>
        <taxon>Basidiomycota</taxon>
        <taxon>Agaricomycotina</taxon>
        <taxon>Agaricomycetes</taxon>
        <taxon>Agaricomycetidae</taxon>
        <taxon>Agaricales</taxon>
        <taxon>Marasmiineae</taxon>
        <taxon>Omphalotaceae</taxon>
        <taxon>Marasmiellus</taxon>
    </lineage>
</organism>
<proteinExistence type="predicted"/>
<evidence type="ECO:0000256" key="1">
    <source>
        <dbReference type="SAM" id="MobiDB-lite"/>
    </source>
</evidence>
<dbReference type="PANTHER" id="PTHR40465">
    <property type="entry name" value="CHROMOSOME 1, WHOLE GENOME SHOTGUN SEQUENCE"/>
    <property type="match status" value="1"/>
</dbReference>
<feature type="transmembrane region" description="Helical" evidence="2">
    <location>
        <begin position="234"/>
        <end position="255"/>
    </location>
</feature>
<reference evidence="4 5" key="1">
    <citation type="submission" date="2024-01" db="EMBL/GenBank/DDBJ databases">
        <title>A draft genome for the cacao thread blight pathogen Marasmiellus scandens.</title>
        <authorList>
            <person name="Baruah I.K."/>
            <person name="Leung J."/>
            <person name="Bukari Y."/>
            <person name="Amoako-Attah I."/>
            <person name="Meinhardt L.W."/>
            <person name="Bailey B.A."/>
            <person name="Cohen S.P."/>
        </authorList>
    </citation>
    <scope>NUCLEOTIDE SEQUENCE [LARGE SCALE GENOMIC DNA]</scope>
    <source>
        <strain evidence="4 5">GH-19</strain>
    </source>
</reference>
<dbReference type="EMBL" id="JBANRG010000015">
    <property type="protein sequence ID" value="KAK7460660.1"/>
    <property type="molecule type" value="Genomic_DNA"/>
</dbReference>
<feature type="compositionally biased region" description="Basic and acidic residues" evidence="1">
    <location>
        <begin position="335"/>
        <end position="346"/>
    </location>
</feature>
<name>A0ABR1JGB9_9AGAR</name>
<feature type="transmembrane region" description="Helical" evidence="2">
    <location>
        <begin position="55"/>
        <end position="79"/>
    </location>
</feature>
<feature type="transmembrane region" description="Helical" evidence="2">
    <location>
        <begin position="169"/>
        <end position="189"/>
    </location>
</feature>
<feature type="transmembrane region" description="Helical" evidence="2">
    <location>
        <begin position="91"/>
        <end position="114"/>
    </location>
</feature>
<feature type="transmembrane region" description="Helical" evidence="2">
    <location>
        <begin position="126"/>
        <end position="149"/>
    </location>
</feature>